<keyword evidence="1" id="KW-1133">Transmembrane helix</keyword>
<dbReference type="KEGG" id="amuc:Pan181_20490"/>
<accession>A0A518AMA3</accession>
<dbReference type="OrthoDB" id="274512at2"/>
<proteinExistence type="predicted"/>
<keyword evidence="1" id="KW-0472">Membrane</keyword>
<evidence type="ECO:0008006" key="4">
    <source>
        <dbReference type="Google" id="ProtNLM"/>
    </source>
</evidence>
<dbReference type="EMBL" id="CP036278">
    <property type="protein sequence ID" value="QDU55852.1"/>
    <property type="molecule type" value="Genomic_DNA"/>
</dbReference>
<organism evidence="2 3">
    <name type="scientific">Aeoliella mucimassa</name>
    <dbReference type="NCBI Taxonomy" id="2527972"/>
    <lineage>
        <taxon>Bacteria</taxon>
        <taxon>Pseudomonadati</taxon>
        <taxon>Planctomycetota</taxon>
        <taxon>Planctomycetia</taxon>
        <taxon>Pirellulales</taxon>
        <taxon>Lacipirellulaceae</taxon>
        <taxon>Aeoliella</taxon>
    </lineage>
</organism>
<sequence length="128" mass="14853">MDQILRFLRLIWAGPNSLLGLVAGLLTLISGGRVQIRRGVLEFHGGFSQWLLDRWQVFGLTLGHTILGTTPTALDLVRDHEHVHVRQYERWGPLFLPAYGWCSLVAWWTGRRAYRDNYFERQAYGDEE</sequence>
<dbReference type="AlphaFoldDB" id="A0A518AMA3"/>
<keyword evidence="1" id="KW-0812">Transmembrane</keyword>
<protein>
    <recommendedName>
        <fullName evidence="4">Signal peptide prediction</fullName>
    </recommendedName>
</protein>
<evidence type="ECO:0000256" key="1">
    <source>
        <dbReference type="SAM" id="Phobius"/>
    </source>
</evidence>
<evidence type="ECO:0000313" key="2">
    <source>
        <dbReference type="EMBL" id="QDU55852.1"/>
    </source>
</evidence>
<evidence type="ECO:0000313" key="3">
    <source>
        <dbReference type="Proteomes" id="UP000315750"/>
    </source>
</evidence>
<dbReference type="RefSeq" id="WP_145246650.1">
    <property type="nucleotide sequence ID" value="NZ_CP036278.1"/>
</dbReference>
<reference evidence="2 3" key="1">
    <citation type="submission" date="2019-02" db="EMBL/GenBank/DDBJ databases">
        <title>Deep-cultivation of Planctomycetes and their phenomic and genomic characterization uncovers novel biology.</title>
        <authorList>
            <person name="Wiegand S."/>
            <person name="Jogler M."/>
            <person name="Boedeker C."/>
            <person name="Pinto D."/>
            <person name="Vollmers J."/>
            <person name="Rivas-Marin E."/>
            <person name="Kohn T."/>
            <person name="Peeters S.H."/>
            <person name="Heuer A."/>
            <person name="Rast P."/>
            <person name="Oberbeckmann S."/>
            <person name="Bunk B."/>
            <person name="Jeske O."/>
            <person name="Meyerdierks A."/>
            <person name="Storesund J.E."/>
            <person name="Kallscheuer N."/>
            <person name="Luecker S."/>
            <person name="Lage O.M."/>
            <person name="Pohl T."/>
            <person name="Merkel B.J."/>
            <person name="Hornburger P."/>
            <person name="Mueller R.-W."/>
            <person name="Bruemmer F."/>
            <person name="Labrenz M."/>
            <person name="Spormann A.M."/>
            <person name="Op den Camp H."/>
            <person name="Overmann J."/>
            <person name="Amann R."/>
            <person name="Jetten M.S.M."/>
            <person name="Mascher T."/>
            <person name="Medema M.H."/>
            <person name="Devos D.P."/>
            <person name="Kaster A.-K."/>
            <person name="Ovreas L."/>
            <person name="Rohde M."/>
            <person name="Galperin M.Y."/>
            <person name="Jogler C."/>
        </authorList>
    </citation>
    <scope>NUCLEOTIDE SEQUENCE [LARGE SCALE GENOMIC DNA]</scope>
    <source>
        <strain evidence="2 3">Pan181</strain>
    </source>
</reference>
<dbReference type="Proteomes" id="UP000315750">
    <property type="component" value="Chromosome"/>
</dbReference>
<keyword evidence="3" id="KW-1185">Reference proteome</keyword>
<feature type="transmembrane region" description="Helical" evidence="1">
    <location>
        <begin position="6"/>
        <end position="29"/>
    </location>
</feature>
<name>A0A518AMA3_9BACT</name>
<gene>
    <name evidence="2" type="ORF">Pan181_20490</name>
</gene>